<sequence>MKKKILIRIGSLRHGGAEKMVVSLLNQLSPEKYEVDLLINIRFGKYLDFVPSWVNLIWLNKGEIIETNRWYEIPIKAYRVLYQAFYNRNLKLLYKTKLRNKQYDVEIAAIQGAAEWILNSPNQSSKKILWIHNDLSNFPEYTEEKIQRFFEFDRIMVISDKIQQWMQGFAHNEEQKKKIVRIYNPIDTEEILALSKEKVENPFQNSYPIFLGVGTVFNQKGFDRLLEVHQQLIDEKIFHNVMIVGNGVDLDKLQTLAKEKNLQDTFKFLGFRSNPYPYFQLADYFVLSSRYEGYPTVLFEAFVLQKPIVATDVSGVVEILENGQLGKIVENNENGIYTGMKALLTDANLSKDYQKNIQQTELPFTLEKAVAGIEKIINENESA</sequence>
<dbReference type="PANTHER" id="PTHR12526">
    <property type="entry name" value="GLYCOSYLTRANSFERASE"/>
    <property type="match status" value="1"/>
</dbReference>
<name>F0NZR1_WEEVC</name>
<dbReference type="SUPFAM" id="SSF53756">
    <property type="entry name" value="UDP-Glycosyltransferase/glycogen phosphorylase"/>
    <property type="match status" value="1"/>
</dbReference>
<keyword evidence="3" id="KW-1185">Reference proteome</keyword>
<evidence type="ECO:0000313" key="2">
    <source>
        <dbReference type="EMBL" id="ADX67320.1"/>
    </source>
</evidence>
<protein>
    <submittedName>
        <fullName evidence="2">Glycosyl transferase group 1</fullName>
    </submittedName>
</protein>
<keyword evidence="2" id="KW-0808">Transferase</keyword>
<dbReference type="EMBL" id="CP002455">
    <property type="protein sequence ID" value="ADX67320.1"/>
    <property type="molecule type" value="Genomic_DNA"/>
</dbReference>
<dbReference type="InterPro" id="IPR001296">
    <property type="entry name" value="Glyco_trans_1"/>
</dbReference>
<dbReference type="GO" id="GO:0016757">
    <property type="term" value="F:glycosyltransferase activity"/>
    <property type="evidence" value="ECO:0007669"/>
    <property type="project" value="InterPro"/>
</dbReference>
<dbReference type="Gene3D" id="3.40.50.2000">
    <property type="entry name" value="Glycogen Phosphorylase B"/>
    <property type="match status" value="2"/>
</dbReference>
<reference evidence="2 3" key="1">
    <citation type="journal article" date="2011" name="Stand. Genomic Sci.">
        <title>Complete genome sequence of Weeksella virosa type strain (9751).</title>
        <authorList>
            <person name="Lang E."/>
            <person name="Teshima H."/>
            <person name="Lucas S."/>
            <person name="Lapidus A."/>
            <person name="Hammon N."/>
            <person name="Deshpande S."/>
            <person name="Nolan M."/>
            <person name="Cheng J.F."/>
            <person name="Pitluck S."/>
            <person name="Liolios K."/>
            <person name="Pagani I."/>
            <person name="Mikhailova N."/>
            <person name="Ivanova N."/>
            <person name="Mavromatis K."/>
            <person name="Pati A."/>
            <person name="Tapia R."/>
            <person name="Han C."/>
            <person name="Goodwin L."/>
            <person name="Chen A."/>
            <person name="Palaniappan K."/>
            <person name="Land M."/>
            <person name="Hauser L."/>
            <person name="Chang Y.J."/>
            <person name="Jeffries C.D."/>
            <person name="Brambilla E.M."/>
            <person name="Kopitz M."/>
            <person name="Rohde M."/>
            <person name="Goker M."/>
            <person name="Tindall B.J."/>
            <person name="Detter J.C."/>
            <person name="Woyke T."/>
            <person name="Bristow J."/>
            <person name="Eisen J.A."/>
            <person name="Markowitz V."/>
            <person name="Hugenholtz P."/>
            <person name="Klenk H.P."/>
            <person name="Kyrpides N.C."/>
        </authorList>
    </citation>
    <scope>NUCLEOTIDE SEQUENCE [LARGE SCALE GENOMIC DNA]</scope>
    <source>
        <strain evidence="3">ATCC 43766 / DSM 16922 / JCM 21250 / NBRC 16016 / NCTC 11634 / CL345/78</strain>
    </source>
</reference>
<dbReference type="HOGENOM" id="CLU_009583_0_0_10"/>
<dbReference type="Pfam" id="PF00534">
    <property type="entry name" value="Glycos_transf_1"/>
    <property type="match status" value="1"/>
</dbReference>
<dbReference type="RefSeq" id="WP_013597712.1">
    <property type="nucleotide sequence ID" value="NC_015144.1"/>
</dbReference>
<dbReference type="Proteomes" id="UP000008641">
    <property type="component" value="Chromosome"/>
</dbReference>
<dbReference type="AlphaFoldDB" id="F0NZR1"/>
<dbReference type="eggNOG" id="COG0438">
    <property type="taxonomic scope" value="Bacteria"/>
</dbReference>
<evidence type="ECO:0000313" key="3">
    <source>
        <dbReference type="Proteomes" id="UP000008641"/>
    </source>
</evidence>
<reference evidence="3" key="2">
    <citation type="journal article" date="2011" name="Stand. Genomic Sci.">
        <title>Complete genome sequence of Weeksella virosa type strain (9751T).</title>
        <authorList>
            <person name="Lang E."/>
            <person name="Teshima H."/>
            <person name="Lucas S."/>
            <person name="Lapidus A."/>
            <person name="Hammon N."/>
            <person name="Deshpande S."/>
            <person name="Nolan M."/>
            <person name="Cheng J."/>
            <person name="Pitluck S."/>
            <person name="Liolios K."/>
            <person name="Pagani I."/>
            <person name="Mikhailova N."/>
            <person name="Ivanova N."/>
            <person name="Mavromatis K."/>
            <person name="Pati A."/>
            <person name="Tapia R."/>
            <person name="Han C."/>
            <person name="Goodwin L."/>
            <person name="Chen A."/>
            <person name="Palaniappan K."/>
            <person name="Land M."/>
            <person name="Hauser L."/>
            <person name="Chang Y."/>
            <person name="Jeffries C."/>
            <person name="Brambilla E."/>
            <person name="Kopitz M."/>
            <person name="Rohde M."/>
            <person name="Goker M."/>
            <person name="Tindall B."/>
            <person name="Detter J."/>
            <person name="Woyke T."/>
            <person name="Bristow J."/>
            <person name="Eisen J."/>
            <person name="Markowitz V."/>
            <person name="Hugenholtz P."/>
            <person name="Klenk H."/>
            <person name="Kyrpides N."/>
        </authorList>
    </citation>
    <scope>NUCLEOTIDE SEQUENCE [LARGE SCALE GENOMIC DNA]</scope>
    <source>
        <strain evidence="3">ATCC 43766 / DSM 16922 / JCM 21250 / NBRC 16016 / NCTC 11634 / CL345/78</strain>
    </source>
</reference>
<dbReference type="PANTHER" id="PTHR12526:SF630">
    <property type="entry name" value="GLYCOSYLTRANSFERASE"/>
    <property type="match status" value="1"/>
</dbReference>
<evidence type="ECO:0000259" key="1">
    <source>
        <dbReference type="Pfam" id="PF00534"/>
    </source>
</evidence>
<gene>
    <name evidence="2" type="ordered locus">Weevi_0601</name>
</gene>
<dbReference type="KEGG" id="wvi:Weevi_0601"/>
<dbReference type="CDD" id="cd03811">
    <property type="entry name" value="GT4_GT28_WabH-like"/>
    <property type="match status" value="1"/>
</dbReference>
<dbReference type="STRING" id="865938.Weevi_0601"/>
<accession>F0NZR1</accession>
<feature type="domain" description="Glycosyl transferase family 1" evidence="1">
    <location>
        <begin position="197"/>
        <end position="359"/>
    </location>
</feature>
<organism evidence="2 3">
    <name type="scientific">Weeksella virosa (strain ATCC 43766 / DSM 16922 / JCM 21250 / CCUG 30538 / CDC 9751 / IAM 14551 / NBRC 16016 / NCTC 11634 / CL345/78)</name>
    <dbReference type="NCBI Taxonomy" id="865938"/>
    <lineage>
        <taxon>Bacteria</taxon>
        <taxon>Pseudomonadati</taxon>
        <taxon>Bacteroidota</taxon>
        <taxon>Flavobacteriia</taxon>
        <taxon>Flavobacteriales</taxon>
        <taxon>Weeksellaceae</taxon>
        <taxon>Weeksella</taxon>
    </lineage>
</organism>
<proteinExistence type="predicted"/>